<dbReference type="Proteomes" id="UP000466332">
    <property type="component" value="Unassembled WGS sequence"/>
</dbReference>
<proteinExistence type="predicted"/>
<organism evidence="2 3">
    <name type="scientific">Duganella margarita</name>
    <dbReference type="NCBI Taxonomy" id="2692170"/>
    <lineage>
        <taxon>Bacteria</taxon>
        <taxon>Pseudomonadati</taxon>
        <taxon>Pseudomonadota</taxon>
        <taxon>Betaproteobacteria</taxon>
        <taxon>Burkholderiales</taxon>
        <taxon>Oxalobacteraceae</taxon>
        <taxon>Telluria group</taxon>
        <taxon>Duganella</taxon>
    </lineage>
</organism>
<keyword evidence="1" id="KW-0732">Signal</keyword>
<evidence type="ECO:0000256" key="1">
    <source>
        <dbReference type="SAM" id="SignalP"/>
    </source>
</evidence>
<dbReference type="InterPro" id="IPR049973">
    <property type="entry name" value="STY0301-like"/>
</dbReference>
<comment type="caution">
    <text evidence="2">The sequence shown here is derived from an EMBL/GenBank/DDBJ whole genome shotgun (WGS) entry which is preliminary data.</text>
</comment>
<dbReference type="NCBIfam" id="NF042415">
    <property type="entry name" value="STY0301_fam"/>
    <property type="match status" value="1"/>
</dbReference>
<evidence type="ECO:0000313" key="3">
    <source>
        <dbReference type="Proteomes" id="UP000466332"/>
    </source>
</evidence>
<accession>A0ABW9WPP9</accession>
<feature type="chain" id="PRO_5047543631" evidence="1">
    <location>
        <begin position="23"/>
        <end position="146"/>
    </location>
</feature>
<protein>
    <submittedName>
        <fullName evidence="2">Uncharacterized protein</fullName>
    </submittedName>
</protein>
<sequence>MKAYAKVVLVTMPVLVAPSVCGAEQSVICPTEISQASIKLTGVPPQWTPYVASPLYLFSAGAAAGPPEQLATLMGDSTWKKGASEWTTTYDLNDASFSAGKWMECRYGEYGQVVLSRQLDAKTNSCTVQFSKGEKAGQRTLKIICQ</sequence>
<dbReference type="EMBL" id="WWCS01000016">
    <property type="protein sequence ID" value="MYN42005.1"/>
    <property type="molecule type" value="Genomic_DNA"/>
</dbReference>
<keyword evidence="3" id="KW-1185">Reference proteome</keyword>
<gene>
    <name evidence="2" type="ORF">GTP55_21860</name>
</gene>
<feature type="signal peptide" evidence="1">
    <location>
        <begin position="1"/>
        <end position="22"/>
    </location>
</feature>
<name>A0ABW9WPP9_9BURK</name>
<dbReference type="RefSeq" id="WP_161046936.1">
    <property type="nucleotide sequence ID" value="NZ_WWCS01000016.1"/>
</dbReference>
<evidence type="ECO:0000313" key="2">
    <source>
        <dbReference type="EMBL" id="MYN42005.1"/>
    </source>
</evidence>
<reference evidence="2 3" key="1">
    <citation type="submission" date="2019-12" db="EMBL/GenBank/DDBJ databases">
        <title>Novel species isolated from a subtropical stream in China.</title>
        <authorList>
            <person name="Lu H."/>
        </authorList>
    </citation>
    <scope>NUCLEOTIDE SEQUENCE [LARGE SCALE GENOMIC DNA]</scope>
    <source>
        <strain evidence="2 3">FT109W</strain>
    </source>
</reference>